<dbReference type="AlphaFoldDB" id="A0AA43GQY8"/>
<sequence>MISSIQSTPTHSVSNWSNRSSSKAELYLLEPENPGFYIREIRKLVNQLNSVEGIKRVMAVAIHFPDIHWIDFQMELRGNTELSDETWEKIQDLVIDYEWKLIDDSNEEWYFRPQIVDRFYSLKDQVMVDSDDQQYTQTSRRKTWASHPLKFSVV</sequence>
<protein>
    <submittedName>
        <fullName evidence="1">Uncharacterized protein</fullName>
    </submittedName>
</protein>
<evidence type="ECO:0000313" key="1">
    <source>
        <dbReference type="EMBL" id="MDH6060022.1"/>
    </source>
</evidence>
<dbReference type="EMBL" id="JANQDH010000041">
    <property type="protein sequence ID" value="MDH6060022.1"/>
    <property type="molecule type" value="Genomic_DNA"/>
</dbReference>
<proteinExistence type="predicted"/>
<dbReference type="Proteomes" id="UP001159387">
    <property type="component" value="Unassembled WGS sequence"/>
</dbReference>
<keyword evidence="2" id="KW-1185">Reference proteome</keyword>
<evidence type="ECO:0000313" key="2">
    <source>
        <dbReference type="Proteomes" id="UP001159387"/>
    </source>
</evidence>
<dbReference type="RefSeq" id="WP_280654034.1">
    <property type="nucleotide sequence ID" value="NZ_JANQDH010000041.1"/>
</dbReference>
<reference evidence="1 2" key="1">
    <citation type="journal article" date="2023" name="J. Phycol.">
        <title>Chrysosporum ovalisporum is synonymous with the true-branching cyanobacterium Umezakia natans (Nostocales/Aphanizomenonaceae).</title>
        <authorList>
            <person name="McGregor G.B."/>
            <person name="Sendall B.C."/>
            <person name="Niiyama Y."/>
            <person name="Tuji A."/>
            <person name="Willis A."/>
        </authorList>
    </citation>
    <scope>NUCLEOTIDE SEQUENCE [LARGE SCALE GENOMIC DNA]</scope>
    <source>
        <strain evidence="1 2">ANA360D</strain>
    </source>
</reference>
<organism evidence="1 2">
    <name type="scientific">Chrysosporum bergii ANA360D</name>
    <dbReference type="NCBI Taxonomy" id="617107"/>
    <lineage>
        <taxon>Bacteria</taxon>
        <taxon>Bacillati</taxon>
        <taxon>Cyanobacteriota</taxon>
        <taxon>Cyanophyceae</taxon>
        <taxon>Nostocales</taxon>
        <taxon>Nodulariaceae</taxon>
        <taxon>Chrysosporum</taxon>
    </lineage>
</organism>
<name>A0AA43GQY8_9CYAN</name>
<gene>
    <name evidence="1" type="ORF">NWP17_06160</name>
</gene>
<comment type="caution">
    <text evidence="1">The sequence shown here is derived from an EMBL/GenBank/DDBJ whole genome shotgun (WGS) entry which is preliminary data.</text>
</comment>
<accession>A0AA43GQY8</accession>